<dbReference type="Proteomes" id="UP000429607">
    <property type="component" value="Unassembled WGS sequence"/>
</dbReference>
<reference evidence="3 4" key="1">
    <citation type="submission" date="2018-09" db="EMBL/GenBank/DDBJ databases">
        <title>Genomic investigation of the strawberry pathogen Phytophthora fragariae indicates pathogenicity is determined by transcriptional variation in three key races.</title>
        <authorList>
            <person name="Adams T.M."/>
            <person name="Armitage A.D."/>
            <person name="Sobczyk M.K."/>
            <person name="Bates H.J."/>
            <person name="Dunwell J.M."/>
            <person name="Nellist C.F."/>
            <person name="Harrison R.J."/>
        </authorList>
    </citation>
    <scope>NUCLEOTIDE SEQUENCE [LARGE SCALE GENOMIC DNA]</scope>
    <source>
        <strain evidence="3 4">SCRP249</strain>
    </source>
</reference>
<dbReference type="EMBL" id="QXFV01000866">
    <property type="protein sequence ID" value="KAE9023155.1"/>
    <property type="molecule type" value="Genomic_DNA"/>
</dbReference>
<evidence type="ECO:0000313" key="3">
    <source>
        <dbReference type="EMBL" id="KAE9023155.1"/>
    </source>
</evidence>
<feature type="repeat" description="TPR" evidence="1">
    <location>
        <begin position="221"/>
        <end position="254"/>
    </location>
</feature>
<dbReference type="Gene3D" id="1.25.40.10">
    <property type="entry name" value="Tetratricopeptide repeat domain"/>
    <property type="match status" value="1"/>
</dbReference>
<proteinExistence type="predicted"/>
<evidence type="ECO:0000256" key="1">
    <source>
        <dbReference type="PROSITE-ProRule" id="PRU00339"/>
    </source>
</evidence>
<feature type="compositionally biased region" description="Basic and acidic residues" evidence="2">
    <location>
        <begin position="1"/>
        <end position="10"/>
    </location>
</feature>
<name>A0A6A3LZC1_9STRA</name>
<keyword evidence="1" id="KW-0802">TPR repeat</keyword>
<comment type="caution">
    <text evidence="3">The sequence shown here is derived from an EMBL/GenBank/DDBJ whole genome shotgun (WGS) entry which is preliminary data.</text>
</comment>
<dbReference type="AlphaFoldDB" id="A0A6A3LZC1"/>
<dbReference type="InterPro" id="IPR019734">
    <property type="entry name" value="TPR_rpt"/>
</dbReference>
<dbReference type="PROSITE" id="PS50005">
    <property type="entry name" value="TPR"/>
    <property type="match status" value="1"/>
</dbReference>
<organism evidence="3 4">
    <name type="scientific">Phytophthora rubi</name>
    <dbReference type="NCBI Taxonomy" id="129364"/>
    <lineage>
        <taxon>Eukaryota</taxon>
        <taxon>Sar</taxon>
        <taxon>Stramenopiles</taxon>
        <taxon>Oomycota</taxon>
        <taxon>Peronosporomycetes</taxon>
        <taxon>Peronosporales</taxon>
        <taxon>Peronosporaceae</taxon>
        <taxon>Phytophthora</taxon>
    </lineage>
</organism>
<feature type="region of interest" description="Disordered" evidence="2">
    <location>
        <begin position="1"/>
        <end position="27"/>
    </location>
</feature>
<dbReference type="InterPro" id="IPR011990">
    <property type="entry name" value="TPR-like_helical_dom_sf"/>
</dbReference>
<evidence type="ECO:0000313" key="4">
    <source>
        <dbReference type="Proteomes" id="UP000429607"/>
    </source>
</evidence>
<protein>
    <submittedName>
        <fullName evidence="3">Uncharacterized protein</fullName>
    </submittedName>
</protein>
<accession>A0A6A3LZC1</accession>
<sequence length="496" mass="54895">MAENLGKDIPDGIQRATEESNEQTSRDTLLDEFRGSQRQRPNSGVVAKTFATPGFLECDCVAATKRGRYNEIVCGAHKLTLRNSRPHLESIEFSQKIASLAEQNSPLCKSQGILPSSRHLELAAPGEELDSVLLRASKSTSSLRQQHNFTSEPSISLLPTLHTKITVQRTESENPSGRNSFSLSSLMLDAPTTLPLQEAQKMLELYNKIIRLNTETQKNMAIMYTRRSTLLAAMGKYSASLQDAEQVVTLDPKSTVANESSMISSFKLQVHIDSIQLALLELTKTKYRSAGHPTLGSRPPTKLVESLGLQCRCPFPKPRSRTNRHSKRGLQVQSYRILPSRTLAFLRNSIPEDCSLFLEVVHRCQRHSAFPSLHRHLAASTRPHLIRCSPHLKAPKLDCRLEESNLRPILAAEANLDLDPDPDLHVLGIPNLQQIPMVVEANLDHDPPCLGTPNLQLIPMVVGAILDHDPPYLGIPNLQLIPTVAGASLCRLVTYG</sequence>
<gene>
    <name evidence="3" type="ORF">PR001_g12989</name>
</gene>
<dbReference type="SUPFAM" id="SSF48452">
    <property type="entry name" value="TPR-like"/>
    <property type="match status" value="1"/>
</dbReference>
<evidence type="ECO:0000256" key="2">
    <source>
        <dbReference type="SAM" id="MobiDB-lite"/>
    </source>
</evidence>